<dbReference type="InterPro" id="IPR003615">
    <property type="entry name" value="HNH_nuc"/>
</dbReference>
<protein>
    <recommendedName>
        <fullName evidence="1">HNH nuclease domain-containing protein</fullName>
    </recommendedName>
</protein>
<dbReference type="Pfam" id="PF01844">
    <property type="entry name" value="HNH"/>
    <property type="match status" value="1"/>
</dbReference>
<organism evidence="2 3">
    <name type="scientific">Dictyobacter arantiisoli</name>
    <dbReference type="NCBI Taxonomy" id="2014874"/>
    <lineage>
        <taxon>Bacteria</taxon>
        <taxon>Bacillati</taxon>
        <taxon>Chloroflexota</taxon>
        <taxon>Ktedonobacteria</taxon>
        <taxon>Ktedonobacterales</taxon>
        <taxon>Dictyobacteraceae</taxon>
        <taxon>Dictyobacter</taxon>
    </lineage>
</organism>
<reference evidence="2 3" key="1">
    <citation type="submission" date="2019-01" db="EMBL/GenBank/DDBJ databases">
        <title>Draft genome sequence of Dictyobacter sp. Uno17.</title>
        <authorList>
            <person name="Wang C.M."/>
            <person name="Zheng Y."/>
            <person name="Sakai Y."/>
            <person name="Abe K."/>
            <person name="Yokota A."/>
            <person name="Yabe S."/>
        </authorList>
    </citation>
    <scope>NUCLEOTIDE SEQUENCE [LARGE SCALE GENOMIC DNA]</scope>
    <source>
        <strain evidence="2 3">Uno17</strain>
    </source>
</reference>
<accession>A0A5A5TJI1</accession>
<dbReference type="AlphaFoldDB" id="A0A5A5TJI1"/>
<dbReference type="InterPro" id="IPR002711">
    <property type="entry name" value="HNH"/>
</dbReference>
<dbReference type="EMBL" id="BIXY01000144">
    <property type="protein sequence ID" value="GCF11771.1"/>
    <property type="molecule type" value="Genomic_DNA"/>
</dbReference>
<comment type="caution">
    <text evidence="2">The sequence shown here is derived from an EMBL/GenBank/DDBJ whole genome shotgun (WGS) entry which is preliminary data.</text>
</comment>
<name>A0A5A5TJI1_9CHLR</name>
<dbReference type="GO" id="GO:0008270">
    <property type="term" value="F:zinc ion binding"/>
    <property type="evidence" value="ECO:0007669"/>
    <property type="project" value="InterPro"/>
</dbReference>
<dbReference type="GO" id="GO:0004519">
    <property type="term" value="F:endonuclease activity"/>
    <property type="evidence" value="ECO:0007669"/>
    <property type="project" value="InterPro"/>
</dbReference>
<dbReference type="RefSeq" id="WP_235932720.1">
    <property type="nucleotide sequence ID" value="NZ_BIXY01000144.1"/>
</dbReference>
<evidence type="ECO:0000313" key="3">
    <source>
        <dbReference type="Proteomes" id="UP000322530"/>
    </source>
</evidence>
<feature type="domain" description="HNH nuclease" evidence="1">
    <location>
        <begin position="77"/>
        <end position="134"/>
    </location>
</feature>
<keyword evidence="3" id="KW-1185">Reference proteome</keyword>
<dbReference type="Proteomes" id="UP000322530">
    <property type="component" value="Unassembled WGS sequence"/>
</dbReference>
<sequence>MKWIKKKYFASIEGQNWVFHGEILGQKGAIQPIQLFKAKSIAIERHTKIQSEANPYDPKWETYFEKRLAVKMVHNLKGKRQLLHLWKQQGGLCPLCTQKITKLTGWHSHHIVWRSKGGRDEADNRVLLHPDCHEQLHRQGLTVSKPRPLRGVRKA</sequence>
<dbReference type="GO" id="GO:0003676">
    <property type="term" value="F:nucleic acid binding"/>
    <property type="evidence" value="ECO:0007669"/>
    <property type="project" value="InterPro"/>
</dbReference>
<gene>
    <name evidence="2" type="ORF">KDI_53350</name>
</gene>
<dbReference type="SMART" id="SM00507">
    <property type="entry name" value="HNHc"/>
    <property type="match status" value="1"/>
</dbReference>
<dbReference type="CDD" id="cd00085">
    <property type="entry name" value="HNHc"/>
    <property type="match status" value="1"/>
</dbReference>
<evidence type="ECO:0000259" key="1">
    <source>
        <dbReference type="SMART" id="SM00507"/>
    </source>
</evidence>
<dbReference type="Gene3D" id="1.10.30.50">
    <property type="match status" value="1"/>
</dbReference>
<proteinExistence type="predicted"/>
<evidence type="ECO:0000313" key="2">
    <source>
        <dbReference type="EMBL" id="GCF11771.1"/>
    </source>
</evidence>